<organism evidence="1 2">
    <name type="scientific">Mycolicibacterium aichiense</name>
    <dbReference type="NCBI Taxonomy" id="1799"/>
    <lineage>
        <taxon>Bacteria</taxon>
        <taxon>Bacillati</taxon>
        <taxon>Actinomycetota</taxon>
        <taxon>Actinomycetes</taxon>
        <taxon>Mycobacteriales</taxon>
        <taxon>Mycobacteriaceae</taxon>
        <taxon>Mycolicibacterium</taxon>
    </lineage>
</organism>
<dbReference type="AlphaFoldDB" id="A0AAD1MCK5"/>
<keyword evidence="2" id="KW-1185">Reference proteome</keyword>
<evidence type="ECO:0000313" key="1">
    <source>
        <dbReference type="EMBL" id="BBX09572.1"/>
    </source>
</evidence>
<name>A0AAD1MCK5_9MYCO</name>
<dbReference type="KEGG" id="maic:MAIC_43750"/>
<dbReference type="EMBL" id="AP022561">
    <property type="protein sequence ID" value="BBX09572.1"/>
    <property type="molecule type" value="Genomic_DNA"/>
</dbReference>
<accession>A0AAD1MCK5</accession>
<gene>
    <name evidence="1" type="ORF">MAIC_43750</name>
</gene>
<sequence length="350" mass="37238">MPPVNYVAVSIRRVASALGAVAMMIGVLAGCGTGVPDRSTDARALTAQVRQLPGVVDAAADIAHSQAQGRVYFRLYVDVSDSVTAGQAATITASYLRDISSGKYAGYRLELDLRHGWNVFAVDSGVLAITNADQIIAQTRDWVALRSEFPSATVSMRATITHPGGQLTTQEAGHSNLAVLEFADPGDYTTVSAAAGTLSARFRQLAGLDWTIDAGKEHPAEIKTSRRLPTAAELNVFNRLNADQPIPHIDRLRINDPVTPPVWFSEKTIGSHDVAVALRLAQAHLPFVATLPAPVLYSASDQLSGHIGGRGFARGPVAVTVGGCTRHDPLVYAPIPEERVLIAKYESCKA</sequence>
<protein>
    <submittedName>
        <fullName evidence="1">Uncharacterized protein</fullName>
    </submittedName>
</protein>
<reference evidence="1 2" key="1">
    <citation type="journal article" date="2019" name="Emerg. Microbes Infect.">
        <title>Comprehensive subspecies identification of 175 nontuberculous mycobacteria species based on 7547 genomic profiles.</title>
        <authorList>
            <person name="Matsumoto Y."/>
            <person name="Kinjo T."/>
            <person name="Motooka D."/>
            <person name="Nabeya D."/>
            <person name="Jung N."/>
            <person name="Uechi K."/>
            <person name="Horii T."/>
            <person name="Iida T."/>
            <person name="Fujita J."/>
            <person name="Nakamura S."/>
        </authorList>
    </citation>
    <scope>NUCLEOTIDE SEQUENCE [LARGE SCALE GENOMIC DNA]</scope>
    <source>
        <strain evidence="1 2">JCM 6376</strain>
    </source>
</reference>
<proteinExistence type="predicted"/>
<dbReference type="Proteomes" id="UP000467327">
    <property type="component" value="Chromosome"/>
</dbReference>
<evidence type="ECO:0000313" key="2">
    <source>
        <dbReference type="Proteomes" id="UP000467327"/>
    </source>
</evidence>